<evidence type="ECO:0000313" key="3">
    <source>
        <dbReference type="EMBL" id="KAK5626713.1"/>
    </source>
</evidence>
<gene>
    <name evidence="3" type="ORF">RRF57_002428</name>
</gene>
<feature type="chain" id="PRO_5042824113" evidence="2">
    <location>
        <begin position="24"/>
        <end position="196"/>
    </location>
</feature>
<feature type="region of interest" description="Disordered" evidence="1">
    <location>
        <begin position="152"/>
        <end position="172"/>
    </location>
</feature>
<feature type="signal peptide" evidence="2">
    <location>
        <begin position="1"/>
        <end position="23"/>
    </location>
</feature>
<name>A0AAN7UDM3_9PEZI</name>
<accession>A0AAN7UDM3</accession>
<keyword evidence="2" id="KW-0732">Signal</keyword>
<protein>
    <submittedName>
        <fullName evidence="3">Uncharacterized protein</fullName>
    </submittedName>
</protein>
<feature type="compositionally biased region" description="Polar residues" evidence="1">
    <location>
        <begin position="163"/>
        <end position="172"/>
    </location>
</feature>
<sequence length="196" mass="21212">MLNSHYFHISWITFATVATTVCATPKSTPTAAPTAIRLADAERCPVTPKPSCSDDTCQGSIFVCATQFICCNESPFTASDGRDVILAGCRCCPLPIEVWCHDRQCAAPEDTRICTAGQLQGCVCMTRQDRLAAIEASLADYPGAFDDSVDLLEPGSSSDDEPTNSSAQRTTMATMEPLIQRLPLQYAWGMDQSRNC</sequence>
<organism evidence="3 4">
    <name type="scientific">Xylaria bambusicola</name>
    <dbReference type="NCBI Taxonomy" id="326684"/>
    <lineage>
        <taxon>Eukaryota</taxon>
        <taxon>Fungi</taxon>
        <taxon>Dikarya</taxon>
        <taxon>Ascomycota</taxon>
        <taxon>Pezizomycotina</taxon>
        <taxon>Sordariomycetes</taxon>
        <taxon>Xylariomycetidae</taxon>
        <taxon>Xylariales</taxon>
        <taxon>Xylariaceae</taxon>
        <taxon>Xylaria</taxon>
    </lineage>
</organism>
<comment type="caution">
    <text evidence="3">The sequence shown here is derived from an EMBL/GenBank/DDBJ whole genome shotgun (WGS) entry which is preliminary data.</text>
</comment>
<dbReference type="EMBL" id="JAWHQM010000004">
    <property type="protein sequence ID" value="KAK5626713.1"/>
    <property type="molecule type" value="Genomic_DNA"/>
</dbReference>
<dbReference type="AlphaFoldDB" id="A0AAN7UDM3"/>
<dbReference type="Proteomes" id="UP001305414">
    <property type="component" value="Unassembled WGS sequence"/>
</dbReference>
<evidence type="ECO:0000313" key="4">
    <source>
        <dbReference type="Proteomes" id="UP001305414"/>
    </source>
</evidence>
<keyword evidence="4" id="KW-1185">Reference proteome</keyword>
<proteinExistence type="predicted"/>
<evidence type="ECO:0000256" key="1">
    <source>
        <dbReference type="SAM" id="MobiDB-lite"/>
    </source>
</evidence>
<reference evidence="3 4" key="1">
    <citation type="submission" date="2023-10" db="EMBL/GenBank/DDBJ databases">
        <title>Draft genome sequence of Xylaria bambusicola isolate GMP-LS, the root and basal stem rot pathogen of sugarcane in Indonesia.</title>
        <authorList>
            <person name="Selvaraj P."/>
            <person name="Muralishankar V."/>
            <person name="Muruganantham S."/>
            <person name="Sp S."/>
            <person name="Haryani S."/>
            <person name="Lau K.J.X."/>
            <person name="Naqvi N.I."/>
        </authorList>
    </citation>
    <scope>NUCLEOTIDE SEQUENCE [LARGE SCALE GENOMIC DNA]</scope>
    <source>
        <strain evidence="3">GMP-LS</strain>
    </source>
</reference>
<evidence type="ECO:0000256" key="2">
    <source>
        <dbReference type="SAM" id="SignalP"/>
    </source>
</evidence>